<keyword evidence="2" id="KW-0813">Transport</keyword>
<dbReference type="Gene3D" id="3.40.190.10">
    <property type="entry name" value="Periplasmic binding protein-like II"/>
    <property type="match status" value="2"/>
</dbReference>
<dbReference type="SUPFAM" id="SSF53850">
    <property type="entry name" value="Periplasmic binding protein-like II"/>
    <property type="match status" value="1"/>
</dbReference>
<dbReference type="InterPro" id="IPR006311">
    <property type="entry name" value="TAT_signal"/>
</dbReference>
<dbReference type="InterPro" id="IPR044527">
    <property type="entry name" value="NrtA/CpmA_ABC-bd_dom"/>
</dbReference>
<dbReference type="GO" id="GO:0005886">
    <property type="term" value="C:plasma membrane"/>
    <property type="evidence" value="ECO:0007669"/>
    <property type="project" value="UniProtKB-SubCell"/>
</dbReference>
<evidence type="ECO:0000256" key="5">
    <source>
        <dbReference type="ARBA" id="ARBA00023136"/>
    </source>
</evidence>
<dbReference type="EMBL" id="LT906453">
    <property type="protein sequence ID" value="SNV17647.1"/>
    <property type="molecule type" value="Genomic_DNA"/>
</dbReference>
<dbReference type="Pfam" id="PF13379">
    <property type="entry name" value="NMT1_2"/>
    <property type="match status" value="1"/>
</dbReference>
<keyword evidence="8" id="KW-1185">Reference proteome</keyword>
<keyword evidence="4" id="KW-0997">Cell inner membrane</keyword>
<name>A0A239V615_9MICO</name>
<keyword evidence="3" id="KW-1003">Cell membrane</keyword>
<keyword evidence="5" id="KW-0472">Membrane</keyword>
<dbReference type="AlphaFoldDB" id="A0A239V615"/>
<dbReference type="CDD" id="cd13553">
    <property type="entry name" value="PBP2_NrtA_CpmA_like"/>
    <property type="match status" value="1"/>
</dbReference>
<comment type="similarity">
    <text evidence="6">Belongs to the CmpA/NrtA family.</text>
</comment>
<evidence type="ECO:0000256" key="6">
    <source>
        <dbReference type="ARBA" id="ARBA00024031"/>
    </source>
</evidence>
<evidence type="ECO:0000256" key="4">
    <source>
        <dbReference type="ARBA" id="ARBA00022519"/>
    </source>
</evidence>
<dbReference type="PROSITE" id="PS51318">
    <property type="entry name" value="TAT"/>
    <property type="match status" value="1"/>
</dbReference>
<evidence type="ECO:0000313" key="7">
    <source>
        <dbReference type="EMBL" id="SNV17647.1"/>
    </source>
</evidence>
<dbReference type="PANTHER" id="PTHR30024">
    <property type="entry name" value="ALIPHATIC SULFONATES-BINDING PROTEIN-RELATED"/>
    <property type="match status" value="1"/>
</dbReference>
<evidence type="ECO:0000256" key="1">
    <source>
        <dbReference type="ARBA" id="ARBA00004533"/>
    </source>
</evidence>
<dbReference type="Proteomes" id="UP000242637">
    <property type="component" value="Chromosome 1"/>
</dbReference>
<dbReference type="KEGG" id="dco:SAMEA4475696_0258"/>
<organism evidence="7 8">
    <name type="scientific">Dermatophilus congolensis</name>
    <dbReference type="NCBI Taxonomy" id="1863"/>
    <lineage>
        <taxon>Bacteria</taxon>
        <taxon>Bacillati</taxon>
        <taxon>Actinomycetota</taxon>
        <taxon>Actinomycetes</taxon>
        <taxon>Micrococcales</taxon>
        <taxon>Dermatophilaceae</taxon>
        <taxon>Dermatophilus</taxon>
    </lineage>
</organism>
<proteinExistence type="inferred from homology"/>
<dbReference type="RefSeq" id="WP_034401223.1">
    <property type="nucleotide sequence ID" value="NZ_LT906453.1"/>
</dbReference>
<dbReference type="PANTHER" id="PTHR30024:SF43">
    <property type="entry name" value="BLL4572 PROTEIN"/>
    <property type="match status" value="1"/>
</dbReference>
<evidence type="ECO:0000313" key="8">
    <source>
        <dbReference type="Proteomes" id="UP000242637"/>
    </source>
</evidence>
<evidence type="ECO:0000256" key="2">
    <source>
        <dbReference type="ARBA" id="ARBA00022448"/>
    </source>
</evidence>
<dbReference type="GeneID" id="63458559"/>
<accession>A0A239V615</accession>
<comment type="subcellular location">
    <subcellularLocation>
        <location evidence="1">Cell inner membrane</location>
    </subcellularLocation>
</comment>
<reference evidence="7 8" key="1">
    <citation type="submission" date="2017-06" db="EMBL/GenBank/DDBJ databases">
        <authorList>
            <consortium name="Pathogen Informatics"/>
        </authorList>
    </citation>
    <scope>NUCLEOTIDE SEQUENCE [LARGE SCALE GENOMIC DNA]</scope>
    <source>
        <strain evidence="7 8">NCTC13039</strain>
    </source>
</reference>
<protein>
    <submittedName>
        <fullName evidence="7">Nitrate transport protein NrtA</fullName>
    </submittedName>
</protein>
<dbReference type="STRING" id="1121387.GCA_000429885_01456"/>
<sequence>MSETFSRRKLLTLGGRAAAAGLISVLTLNGGRAALNSSVAHTAHTNHLGRPLRIGYLPITDAAALLIGHAHGYFAAAGTPSDRPVMFRTWESLAQALLLGKVDVVHLLMPLALQMKFARQAPIRVVAWGHTHGSALTVRPDITDVRELAGHTLAVPQWWSIHNVLLQQLLQQVGLSAALPGTNAGNVHLVVMPPAEMVSALAAKKISGFVVAEPFPTIAATTGVGHTLRYLGDLWQNHACCAIVVREELLSNHPRAAASIVRAVMQAQDSITADLPAAATHLTHGAYLPQPGATITQALTRSTSDAIITQHAHWHGERIGFTAYPRPSYTARLSELLRSTRIDGDTTFLNNLDHVHEKLVEPRFVEAELRRLARPIPTSTKEVAP</sequence>
<gene>
    <name evidence="7" type="primary">nrtA</name>
    <name evidence="7" type="ORF">SAMEA4475696_00258</name>
</gene>
<dbReference type="OrthoDB" id="9789215at2"/>
<evidence type="ECO:0000256" key="3">
    <source>
        <dbReference type="ARBA" id="ARBA00022475"/>
    </source>
</evidence>